<gene>
    <name evidence="2" type="ORF">F5050DRAFT_1715539</name>
</gene>
<dbReference type="Proteomes" id="UP001163828">
    <property type="component" value="Unassembled WGS sequence"/>
</dbReference>
<comment type="caution">
    <text evidence="2">The sequence shown here is derived from an EMBL/GenBank/DDBJ whole genome shotgun (WGS) entry which is preliminary data.</text>
</comment>
<dbReference type="InterPro" id="IPR024752">
    <property type="entry name" value="Myb/SANT-like_dom"/>
</dbReference>
<dbReference type="PANTHER" id="PTHR47072">
    <property type="match status" value="1"/>
</dbReference>
<keyword evidence="3" id="KW-1185">Reference proteome</keyword>
<dbReference type="PANTHER" id="PTHR47072:SF4">
    <property type="entry name" value="MYB_SANT-LIKE DOMAIN-CONTAINING PROTEIN"/>
    <property type="match status" value="1"/>
</dbReference>
<sequence>MSDITKNQQNTFVNGKKASGKKAVWSNADDLILLTVLKEHKSAGFQTDNEARRRQVKCVKKDFKAVKSICEKSGFGWDTERCLATATAEVWEDLIKSKPSLKCWQTKRFPLYDNILNLIKDQVATGATAFFPGVLQPGNDLVDDDTEAKLSPAWKTRTISHLEEDDELSDNKMIDAFKLIHRDTSIADVYLTITSVKCCTHFIQAEINAADRI</sequence>
<protein>
    <recommendedName>
        <fullName evidence="1">Myb/SANT-like domain-containing protein</fullName>
    </recommendedName>
</protein>
<evidence type="ECO:0000313" key="2">
    <source>
        <dbReference type="EMBL" id="KAJ3992120.1"/>
    </source>
</evidence>
<proteinExistence type="predicted"/>
<evidence type="ECO:0000313" key="3">
    <source>
        <dbReference type="Proteomes" id="UP001163828"/>
    </source>
</evidence>
<feature type="domain" description="Myb/SANT-like" evidence="1">
    <location>
        <begin position="42"/>
        <end position="93"/>
    </location>
</feature>
<name>A0ABQ8Q0B6_9AGAR</name>
<dbReference type="Pfam" id="PF12776">
    <property type="entry name" value="Myb_DNA-bind_3"/>
    <property type="match status" value="1"/>
</dbReference>
<reference evidence="2" key="1">
    <citation type="submission" date="2022-08" db="EMBL/GenBank/DDBJ databases">
        <authorList>
            <consortium name="DOE Joint Genome Institute"/>
            <person name="Min B."/>
            <person name="Riley R."/>
            <person name="Sierra-Patev S."/>
            <person name="Naranjo-Ortiz M."/>
            <person name="Looney B."/>
            <person name="Konkel Z."/>
            <person name="Slot J.C."/>
            <person name="Sakamoto Y."/>
            <person name="Steenwyk J.L."/>
            <person name="Rokas A."/>
            <person name="Carro J."/>
            <person name="Camarero S."/>
            <person name="Ferreira P."/>
            <person name="Molpeceres G."/>
            <person name="Ruiz-Duenas F.J."/>
            <person name="Serrano A."/>
            <person name="Henrissat B."/>
            <person name="Drula E."/>
            <person name="Hughes K.W."/>
            <person name="Mata J.L."/>
            <person name="Ishikawa N.K."/>
            <person name="Vargas-Isla R."/>
            <person name="Ushijima S."/>
            <person name="Smith C.A."/>
            <person name="Ahrendt S."/>
            <person name="Andreopoulos W."/>
            <person name="He G."/>
            <person name="Labutti K."/>
            <person name="Lipzen A."/>
            <person name="Ng V."/>
            <person name="Sandor L."/>
            <person name="Barry K."/>
            <person name="Martinez A.T."/>
            <person name="Xiao Y."/>
            <person name="Gibbons J.G."/>
            <person name="Terashima K."/>
            <person name="Hibbett D.S."/>
            <person name="Grigoriev I.V."/>
        </authorList>
    </citation>
    <scope>NUCLEOTIDE SEQUENCE</scope>
    <source>
        <strain evidence="2">TFB10827</strain>
    </source>
</reference>
<dbReference type="EMBL" id="MU790897">
    <property type="protein sequence ID" value="KAJ3992120.1"/>
    <property type="molecule type" value="Genomic_DNA"/>
</dbReference>
<accession>A0ABQ8Q0B6</accession>
<organism evidence="2 3">
    <name type="scientific">Lentinula boryana</name>
    <dbReference type="NCBI Taxonomy" id="40481"/>
    <lineage>
        <taxon>Eukaryota</taxon>
        <taxon>Fungi</taxon>
        <taxon>Dikarya</taxon>
        <taxon>Basidiomycota</taxon>
        <taxon>Agaricomycotina</taxon>
        <taxon>Agaricomycetes</taxon>
        <taxon>Agaricomycetidae</taxon>
        <taxon>Agaricales</taxon>
        <taxon>Marasmiineae</taxon>
        <taxon>Omphalotaceae</taxon>
        <taxon>Lentinula</taxon>
    </lineage>
</organism>
<evidence type="ECO:0000259" key="1">
    <source>
        <dbReference type="Pfam" id="PF12776"/>
    </source>
</evidence>